<organism evidence="2 3">
    <name type="scientific">Canavalia gladiata</name>
    <name type="common">Sword bean</name>
    <name type="synonym">Dolichos gladiatus</name>
    <dbReference type="NCBI Taxonomy" id="3824"/>
    <lineage>
        <taxon>Eukaryota</taxon>
        <taxon>Viridiplantae</taxon>
        <taxon>Streptophyta</taxon>
        <taxon>Embryophyta</taxon>
        <taxon>Tracheophyta</taxon>
        <taxon>Spermatophyta</taxon>
        <taxon>Magnoliopsida</taxon>
        <taxon>eudicotyledons</taxon>
        <taxon>Gunneridae</taxon>
        <taxon>Pentapetalae</taxon>
        <taxon>rosids</taxon>
        <taxon>fabids</taxon>
        <taxon>Fabales</taxon>
        <taxon>Fabaceae</taxon>
        <taxon>Papilionoideae</taxon>
        <taxon>50 kb inversion clade</taxon>
        <taxon>NPAAA clade</taxon>
        <taxon>indigoferoid/millettioid clade</taxon>
        <taxon>Phaseoleae</taxon>
        <taxon>Canavalia</taxon>
    </lineage>
</organism>
<keyword evidence="3" id="KW-1185">Reference proteome</keyword>
<comment type="caution">
    <text evidence="2">The sequence shown here is derived from an EMBL/GenBank/DDBJ whole genome shotgun (WGS) entry which is preliminary data.</text>
</comment>
<feature type="transmembrane region" description="Helical" evidence="1">
    <location>
        <begin position="20"/>
        <end position="43"/>
    </location>
</feature>
<keyword evidence="1" id="KW-0812">Transmembrane</keyword>
<dbReference type="EMBL" id="JAYMYQ010000004">
    <property type="protein sequence ID" value="KAK7340048.1"/>
    <property type="molecule type" value="Genomic_DNA"/>
</dbReference>
<proteinExistence type="predicted"/>
<keyword evidence="1" id="KW-0472">Membrane</keyword>
<evidence type="ECO:0000313" key="3">
    <source>
        <dbReference type="Proteomes" id="UP001367508"/>
    </source>
</evidence>
<keyword evidence="1" id="KW-1133">Transmembrane helix</keyword>
<evidence type="ECO:0000313" key="2">
    <source>
        <dbReference type="EMBL" id="KAK7340048.1"/>
    </source>
</evidence>
<name>A0AAN9LTP0_CANGL</name>
<protein>
    <submittedName>
        <fullName evidence="2">Uncharacterized protein</fullName>
    </submittedName>
</protein>
<reference evidence="2 3" key="1">
    <citation type="submission" date="2024-01" db="EMBL/GenBank/DDBJ databases">
        <title>The genomes of 5 underutilized Papilionoideae crops provide insights into root nodulation and disease resistanc.</title>
        <authorList>
            <person name="Jiang F."/>
        </authorList>
    </citation>
    <scope>NUCLEOTIDE SEQUENCE [LARGE SCALE GENOMIC DNA]</scope>
    <source>
        <strain evidence="2">LVBAO_FW01</strain>
        <tissue evidence="2">Leaves</tissue>
    </source>
</reference>
<dbReference type="Proteomes" id="UP001367508">
    <property type="component" value="Unassembled WGS sequence"/>
</dbReference>
<dbReference type="AlphaFoldDB" id="A0AAN9LTP0"/>
<gene>
    <name evidence="2" type="ORF">VNO77_20740</name>
</gene>
<sequence>MNKLMSGGTHSCLTAAHWVPFFLTFSLSTILNIPLISLLLFFLSLSLSKIFTSQLFQSAFFDSIRGFSSTHQNHKKVPSFTHFAAPGSLHFQLHELPFLAQT</sequence>
<evidence type="ECO:0000256" key="1">
    <source>
        <dbReference type="SAM" id="Phobius"/>
    </source>
</evidence>
<accession>A0AAN9LTP0</accession>